<dbReference type="Pfam" id="PF12146">
    <property type="entry name" value="Hydrolase_4"/>
    <property type="match status" value="1"/>
</dbReference>
<keyword evidence="4" id="KW-1185">Reference proteome</keyword>
<keyword evidence="1" id="KW-0732">Signal</keyword>
<feature type="domain" description="Serine aminopeptidase S33" evidence="2">
    <location>
        <begin position="80"/>
        <end position="277"/>
    </location>
</feature>
<dbReference type="Proteomes" id="UP001595878">
    <property type="component" value="Unassembled WGS sequence"/>
</dbReference>
<evidence type="ECO:0000313" key="4">
    <source>
        <dbReference type="Proteomes" id="UP001595878"/>
    </source>
</evidence>
<evidence type="ECO:0000313" key="3">
    <source>
        <dbReference type="EMBL" id="MFC4691207.1"/>
    </source>
</evidence>
<dbReference type="RefSeq" id="WP_380034784.1">
    <property type="nucleotide sequence ID" value="NZ_JBHSHB010000024.1"/>
</dbReference>
<evidence type="ECO:0000259" key="2">
    <source>
        <dbReference type="Pfam" id="PF12146"/>
    </source>
</evidence>
<dbReference type="SUPFAM" id="SSF53474">
    <property type="entry name" value="alpha/beta-Hydrolases"/>
    <property type="match status" value="1"/>
</dbReference>
<name>A0ABV9LCU9_9FLAO</name>
<reference evidence="4" key="1">
    <citation type="journal article" date="2019" name="Int. J. Syst. Evol. Microbiol.">
        <title>The Global Catalogue of Microorganisms (GCM) 10K type strain sequencing project: providing services to taxonomists for standard genome sequencing and annotation.</title>
        <authorList>
            <consortium name="The Broad Institute Genomics Platform"/>
            <consortium name="The Broad Institute Genome Sequencing Center for Infectious Disease"/>
            <person name="Wu L."/>
            <person name="Ma J."/>
        </authorList>
    </citation>
    <scope>NUCLEOTIDE SEQUENCE [LARGE SCALE GENOMIC DNA]</scope>
    <source>
        <strain evidence="4">CGMCC 4.7427</strain>
    </source>
</reference>
<dbReference type="InterPro" id="IPR022742">
    <property type="entry name" value="Hydrolase_4"/>
</dbReference>
<protein>
    <submittedName>
        <fullName evidence="3">Alpha/beta hydrolase</fullName>
    </submittedName>
</protein>
<feature type="chain" id="PRO_5046477945" evidence="1">
    <location>
        <begin position="25"/>
        <end position="315"/>
    </location>
</feature>
<gene>
    <name evidence="3" type="ORF">ACFO5T_12275</name>
</gene>
<dbReference type="PANTHER" id="PTHR43265">
    <property type="entry name" value="ESTERASE ESTD"/>
    <property type="match status" value="1"/>
</dbReference>
<dbReference type="GO" id="GO:0016787">
    <property type="term" value="F:hydrolase activity"/>
    <property type="evidence" value="ECO:0007669"/>
    <property type="project" value="UniProtKB-KW"/>
</dbReference>
<keyword evidence="3" id="KW-0378">Hydrolase</keyword>
<dbReference type="Gene3D" id="3.40.50.1820">
    <property type="entry name" value="alpha/beta hydrolase"/>
    <property type="match status" value="1"/>
</dbReference>
<comment type="caution">
    <text evidence="3">The sequence shown here is derived from an EMBL/GenBank/DDBJ whole genome shotgun (WGS) entry which is preliminary data.</text>
</comment>
<evidence type="ECO:0000256" key="1">
    <source>
        <dbReference type="SAM" id="SignalP"/>
    </source>
</evidence>
<dbReference type="InterPro" id="IPR029058">
    <property type="entry name" value="AB_hydrolase_fold"/>
</dbReference>
<dbReference type="PANTHER" id="PTHR43265:SF1">
    <property type="entry name" value="ESTERASE ESTD"/>
    <property type="match status" value="1"/>
</dbReference>
<feature type="signal peptide" evidence="1">
    <location>
        <begin position="1"/>
        <end position="24"/>
    </location>
</feature>
<dbReference type="InterPro" id="IPR053145">
    <property type="entry name" value="AB_hydrolase_Est10"/>
</dbReference>
<organism evidence="3 4">
    <name type="scientific">Dokdonia genika</name>
    <dbReference type="NCBI Taxonomy" id="308113"/>
    <lineage>
        <taxon>Bacteria</taxon>
        <taxon>Pseudomonadati</taxon>
        <taxon>Bacteroidota</taxon>
        <taxon>Flavobacteriia</taxon>
        <taxon>Flavobacteriales</taxon>
        <taxon>Flavobacteriaceae</taxon>
        <taxon>Dokdonia</taxon>
    </lineage>
</organism>
<dbReference type="EMBL" id="JBHSHB010000024">
    <property type="protein sequence ID" value="MFC4691207.1"/>
    <property type="molecule type" value="Genomic_DNA"/>
</dbReference>
<accession>A0ABV9LCU9</accession>
<sequence length="315" mass="34783">MYTSLKRTILLPILCLLIQASSLAQNYGGSNDLRITDMVYGTLRTPETPTSKLAIIIPDSGPTDRDGNQQMMRNNSLKLLAEGLAQEGVASFRYDKRVLTLLKKNALQEEKLDFTMFINDAVAVVNYFNNQGRFKEVYIIGHGQGSLIGMMAAQQTEIKGFISLAGAGQSIDKTIINQIALQMPDLKDKATTAFTTLKKEGKVKNYSPALASIFRPAVQPFMASWMQYDPSIEIAKLTIPVLIVDGTKDLQVSIEESARLLKSLPTASIRHIEDMNHVLRITSSDNLENSKSYNNTTAPIAPALVNEITTFIKTH</sequence>
<proteinExistence type="predicted"/>